<keyword evidence="2" id="KW-1185">Reference proteome</keyword>
<comment type="caution">
    <text evidence="1">The sequence shown here is derived from an EMBL/GenBank/DDBJ whole genome shotgun (WGS) entry which is preliminary data.</text>
</comment>
<dbReference type="AlphaFoldDB" id="A0A117S237"/>
<proteinExistence type="predicted"/>
<protein>
    <submittedName>
        <fullName evidence="1">Uncharacterized protein</fullName>
    </submittedName>
</protein>
<dbReference type="EMBL" id="LMXB01000024">
    <property type="protein sequence ID" value="KUO21364.1"/>
    <property type="molecule type" value="Genomic_DNA"/>
</dbReference>
<organism evidence="1 2">
    <name type="scientific">Streptomyces dysideae</name>
    <dbReference type="NCBI Taxonomy" id="909626"/>
    <lineage>
        <taxon>Bacteria</taxon>
        <taxon>Bacillati</taxon>
        <taxon>Actinomycetota</taxon>
        <taxon>Actinomycetes</taxon>
        <taxon>Kitasatosporales</taxon>
        <taxon>Streptomycetaceae</taxon>
        <taxon>Streptomyces</taxon>
    </lineage>
</organism>
<gene>
    <name evidence="1" type="ORF">AQJ91_08395</name>
</gene>
<reference evidence="1 2" key="1">
    <citation type="submission" date="2015-10" db="EMBL/GenBank/DDBJ databases">
        <title>Draft genome sequence of Streptomyces sp. RV15, isolated from a marine sponge.</title>
        <authorList>
            <person name="Ruckert C."/>
            <person name="Abdelmohsen U.R."/>
            <person name="Winkler A."/>
            <person name="Hentschel U."/>
            <person name="Kalinowski J."/>
            <person name="Kampfer P."/>
            <person name="Glaeser S."/>
        </authorList>
    </citation>
    <scope>NUCLEOTIDE SEQUENCE [LARGE SCALE GENOMIC DNA]</scope>
    <source>
        <strain evidence="1 2">RV15</strain>
    </source>
</reference>
<accession>A0A117S237</accession>
<dbReference type="Proteomes" id="UP000053260">
    <property type="component" value="Unassembled WGS sequence"/>
</dbReference>
<sequence>MDHDHWLRGQRLEACRVLLTAYDEYAIAASMLTRVLEREADGPRDVGQAFGRAVSAFRNAYWQVRLVGSPDVREHASRLRTHLEDHKDCTDRWMDDVLSVQGSSAASERAEEERLRIQLGELHDAFMETASRAVSERQAIA</sequence>
<evidence type="ECO:0000313" key="2">
    <source>
        <dbReference type="Proteomes" id="UP000053260"/>
    </source>
</evidence>
<dbReference type="OrthoDB" id="4314060at2"/>
<name>A0A117S237_9ACTN</name>
<evidence type="ECO:0000313" key="1">
    <source>
        <dbReference type="EMBL" id="KUO21364.1"/>
    </source>
</evidence>
<dbReference type="RefSeq" id="WP_067018079.1">
    <property type="nucleotide sequence ID" value="NZ_KQ949078.1"/>
</dbReference>